<dbReference type="Proteomes" id="UP000005238">
    <property type="component" value="Unassembled WGS sequence"/>
</dbReference>
<feature type="region of interest" description="Disordered" evidence="2">
    <location>
        <begin position="234"/>
        <end position="264"/>
    </location>
</feature>
<dbReference type="GO" id="GO:0003676">
    <property type="term" value="F:nucleic acid binding"/>
    <property type="evidence" value="ECO:0007669"/>
    <property type="project" value="InterPro"/>
</dbReference>
<reference evidence="4" key="2">
    <citation type="submission" date="2015-06" db="UniProtKB">
        <authorList>
            <consortium name="EnsemblProtists"/>
        </authorList>
    </citation>
    <scope>IDENTIFICATION</scope>
    <source>
        <strain evidence="4">Pr102</strain>
    </source>
</reference>
<reference evidence="5" key="1">
    <citation type="journal article" date="2006" name="Science">
        <title>Phytophthora genome sequences uncover evolutionary origins and mechanisms of pathogenesis.</title>
        <authorList>
            <person name="Tyler B.M."/>
            <person name="Tripathy S."/>
            <person name="Zhang X."/>
            <person name="Dehal P."/>
            <person name="Jiang R.H."/>
            <person name="Aerts A."/>
            <person name="Arredondo F.D."/>
            <person name="Baxter L."/>
            <person name="Bensasson D."/>
            <person name="Beynon J.L."/>
            <person name="Chapman J."/>
            <person name="Damasceno C.M."/>
            <person name="Dorrance A.E."/>
            <person name="Dou D."/>
            <person name="Dickerman A.W."/>
            <person name="Dubchak I.L."/>
            <person name="Garbelotto M."/>
            <person name="Gijzen M."/>
            <person name="Gordon S.G."/>
            <person name="Govers F."/>
            <person name="Grunwald N.J."/>
            <person name="Huang W."/>
            <person name="Ivors K.L."/>
            <person name="Jones R.W."/>
            <person name="Kamoun S."/>
            <person name="Krampis K."/>
            <person name="Lamour K.H."/>
            <person name="Lee M.K."/>
            <person name="McDonald W.H."/>
            <person name="Medina M."/>
            <person name="Meijer H.J."/>
            <person name="Nordberg E.K."/>
            <person name="Maclean D.J."/>
            <person name="Ospina-Giraldo M.D."/>
            <person name="Morris P.F."/>
            <person name="Phuntumart V."/>
            <person name="Putnam N.H."/>
            <person name="Rash S."/>
            <person name="Rose J.K."/>
            <person name="Sakihama Y."/>
            <person name="Salamov A.A."/>
            <person name="Savidor A."/>
            <person name="Scheuring C.F."/>
            <person name="Smith B.M."/>
            <person name="Sobral B.W."/>
            <person name="Terry A."/>
            <person name="Torto-Alalibo T.A."/>
            <person name="Win J."/>
            <person name="Xu Z."/>
            <person name="Zhang H."/>
            <person name="Grigoriev I.V."/>
            <person name="Rokhsar D.S."/>
            <person name="Boore J.L."/>
        </authorList>
    </citation>
    <scope>NUCLEOTIDE SEQUENCE [LARGE SCALE GENOMIC DNA]</scope>
    <source>
        <strain evidence="5">Pr102</strain>
    </source>
</reference>
<name>H3GYW4_PHYRM</name>
<dbReference type="eggNOG" id="ENOG502RCRW">
    <property type="taxonomic scope" value="Eukaryota"/>
</dbReference>
<keyword evidence="1" id="KW-0479">Metal-binding</keyword>
<organism evidence="4 5">
    <name type="scientific">Phytophthora ramorum</name>
    <name type="common">Sudden oak death agent</name>
    <dbReference type="NCBI Taxonomy" id="164328"/>
    <lineage>
        <taxon>Eukaryota</taxon>
        <taxon>Sar</taxon>
        <taxon>Stramenopiles</taxon>
        <taxon>Oomycota</taxon>
        <taxon>Peronosporomycetes</taxon>
        <taxon>Peronosporales</taxon>
        <taxon>Peronosporaceae</taxon>
        <taxon>Phytophthora</taxon>
    </lineage>
</organism>
<keyword evidence="1" id="KW-0863">Zinc-finger</keyword>
<dbReference type="AlphaFoldDB" id="H3GYW4"/>
<dbReference type="InterPro" id="IPR001878">
    <property type="entry name" value="Znf_CCHC"/>
</dbReference>
<dbReference type="VEuPathDB" id="FungiDB:KRP23_13635"/>
<evidence type="ECO:0000313" key="4">
    <source>
        <dbReference type="EnsemblProtists" id="Phyra82932"/>
    </source>
</evidence>
<dbReference type="OMA" id="KENMEWM"/>
<feature type="region of interest" description="Disordered" evidence="2">
    <location>
        <begin position="1"/>
        <end position="40"/>
    </location>
</feature>
<feature type="region of interest" description="Disordered" evidence="2">
    <location>
        <begin position="457"/>
        <end position="480"/>
    </location>
</feature>
<dbReference type="GO" id="GO:0008270">
    <property type="term" value="F:zinc ion binding"/>
    <property type="evidence" value="ECO:0007669"/>
    <property type="project" value="UniProtKB-KW"/>
</dbReference>
<dbReference type="EnsemblProtists" id="Phyra82932">
    <property type="protein sequence ID" value="Phyra82932"/>
    <property type="gene ID" value="Phyra82932"/>
</dbReference>
<dbReference type="PROSITE" id="PS50158">
    <property type="entry name" value="ZF_CCHC"/>
    <property type="match status" value="1"/>
</dbReference>
<dbReference type="SMART" id="SM00343">
    <property type="entry name" value="ZnF_C2HC"/>
    <property type="match status" value="1"/>
</dbReference>
<proteinExistence type="predicted"/>
<keyword evidence="5" id="KW-1185">Reference proteome</keyword>
<dbReference type="EMBL" id="DS566077">
    <property type="status" value="NOT_ANNOTATED_CDS"/>
    <property type="molecule type" value="Genomic_DNA"/>
</dbReference>
<evidence type="ECO:0000256" key="2">
    <source>
        <dbReference type="SAM" id="MobiDB-lite"/>
    </source>
</evidence>
<feature type="domain" description="CCHC-type" evidence="3">
    <location>
        <begin position="266"/>
        <end position="281"/>
    </location>
</feature>
<accession>H3GYW4</accession>
<protein>
    <recommendedName>
        <fullName evidence="3">CCHC-type domain-containing protein</fullName>
    </recommendedName>
</protein>
<dbReference type="InParanoid" id="H3GYW4"/>
<keyword evidence="1" id="KW-0862">Zinc</keyword>
<evidence type="ECO:0000256" key="1">
    <source>
        <dbReference type="PROSITE-ProRule" id="PRU00047"/>
    </source>
</evidence>
<evidence type="ECO:0000313" key="5">
    <source>
        <dbReference type="Proteomes" id="UP000005238"/>
    </source>
</evidence>
<evidence type="ECO:0000259" key="3">
    <source>
        <dbReference type="PROSITE" id="PS50158"/>
    </source>
</evidence>
<dbReference type="HOGENOM" id="CLU_569230_0_0_1"/>
<sequence>MAGFTLSDDEDLPFELLAPQPPVEAGEDQPAGPVPTTAASSTLGTVPPVVPVHAPCPMLVVPSRCRAVIIPLSALETAFFRPFRMPVGACVEDERRRLIALFDICKPLDGITEEDWIDYFGKGASWVKGLMSAKLSMDVQLADADSRVSKLAHEMYQLLEKENMEWMVEREPKKIVSYLTDALAPDQFRRTVKNELARESNKPLTKNVVAFIKWLRTSCKEYVRWELRAISKAPPTGKLPAKKPVPPPTKAAPTKTPPTARRKRTCLKCGSEEHRVKDCPRSGAGEEQLLREWREMRAPPVTALAEPVHYVKALQLQEVPLQPGSSCLARLENVLDLDNVLLDSGADVNVASRGLVHELKDRDVPVWEETCSPCPDNGGAIVTPQQVFEHEKEKHILVLSRPVMERLGYSVDAILAQACDTSREWDMQDLSGSDGGAIHLIREPSLQQAPPRAVEINDTGDAGLRSCGRQHPGAGSRDSR</sequence>